<dbReference type="InterPro" id="IPR013785">
    <property type="entry name" value="Aldolase_TIM"/>
</dbReference>
<keyword evidence="10" id="KW-1185">Reference proteome</keyword>
<dbReference type="Proteomes" id="UP000197032">
    <property type="component" value="Unassembled WGS sequence"/>
</dbReference>
<proteinExistence type="predicted"/>
<dbReference type="GO" id="GO:0046872">
    <property type="term" value="F:metal ion binding"/>
    <property type="evidence" value="ECO:0007669"/>
    <property type="project" value="UniProtKB-KW"/>
</dbReference>
<dbReference type="GO" id="GO:0003824">
    <property type="term" value="F:catalytic activity"/>
    <property type="evidence" value="ECO:0007669"/>
    <property type="project" value="InterPro"/>
</dbReference>
<comment type="caution">
    <text evidence="9">The sequence shown here is derived from an EMBL/GenBank/DDBJ whole genome shotgun (WGS) entry which is preliminary data.</text>
</comment>
<gene>
    <name evidence="9" type="ORF">KKC1_21210</name>
</gene>
<name>A0A1Z5HTW5_9FIRM</name>
<dbReference type="InterPro" id="IPR007197">
    <property type="entry name" value="rSAM"/>
</dbReference>
<evidence type="ECO:0000256" key="1">
    <source>
        <dbReference type="ARBA" id="ARBA00001966"/>
    </source>
</evidence>
<evidence type="ECO:0000256" key="5">
    <source>
        <dbReference type="ARBA" id="ARBA00023004"/>
    </source>
</evidence>
<evidence type="ECO:0000256" key="2">
    <source>
        <dbReference type="ARBA" id="ARBA00022485"/>
    </source>
</evidence>
<keyword evidence="3" id="KW-0949">S-adenosyl-L-methionine</keyword>
<evidence type="ECO:0000259" key="8">
    <source>
        <dbReference type="PROSITE" id="PS51918"/>
    </source>
</evidence>
<dbReference type="AlphaFoldDB" id="A0A1Z5HTW5"/>
<dbReference type="Pfam" id="PF04055">
    <property type="entry name" value="Radical_SAM"/>
    <property type="match status" value="1"/>
</dbReference>
<evidence type="ECO:0000256" key="6">
    <source>
        <dbReference type="ARBA" id="ARBA00023014"/>
    </source>
</evidence>
<dbReference type="EMBL" id="BDGJ01000111">
    <property type="protein sequence ID" value="GAW92976.1"/>
    <property type="molecule type" value="Genomic_DNA"/>
</dbReference>
<keyword evidence="4" id="KW-0479">Metal-binding</keyword>
<keyword evidence="6" id="KW-0411">Iron-sulfur</keyword>
<feature type="domain" description="Radical SAM core" evidence="8">
    <location>
        <begin position="140"/>
        <end position="372"/>
    </location>
</feature>
<organism evidence="9 10">
    <name type="scientific">Calderihabitans maritimus</name>
    <dbReference type="NCBI Taxonomy" id="1246530"/>
    <lineage>
        <taxon>Bacteria</taxon>
        <taxon>Bacillati</taxon>
        <taxon>Bacillota</taxon>
        <taxon>Clostridia</taxon>
        <taxon>Neomoorellales</taxon>
        <taxon>Calderihabitantaceae</taxon>
        <taxon>Calderihabitans</taxon>
    </lineage>
</organism>
<dbReference type="RefSeq" id="WP_088554216.1">
    <property type="nucleotide sequence ID" value="NZ_BDGJ01000111.1"/>
</dbReference>
<dbReference type="PROSITE" id="PS51379">
    <property type="entry name" value="4FE4S_FER_2"/>
    <property type="match status" value="1"/>
</dbReference>
<comment type="cofactor">
    <cofactor evidence="1">
        <name>[4Fe-4S] cluster</name>
        <dbReference type="ChEBI" id="CHEBI:49883"/>
    </cofactor>
</comment>
<keyword evidence="5" id="KW-0408">Iron</keyword>
<evidence type="ECO:0000313" key="9">
    <source>
        <dbReference type="EMBL" id="GAW92976.1"/>
    </source>
</evidence>
<dbReference type="CDD" id="cd00207">
    <property type="entry name" value="fer2"/>
    <property type="match status" value="1"/>
</dbReference>
<dbReference type="GO" id="GO:0051539">
    <property type="term" value="F:4 iron, 4 sulfur cluster binding"/>
    <property type="evidence" value="ECO:0007669"/>
    <property type="project" value="UniProtKB-KW"/>
</dbReference>
<evidence type="ECO:0000259" key="7">
    <source>
        <dbReference type="PROSITE" id="PS51379"/>
    </source>
</evidence>
<dbReference type="SUPFAM" id="SSF102114">
    <property type="entry name" value="Radical SAM enzymes"/>
    <property type="match status" value="1"/>
</dbReference>
<dbReference type="CDD" id="cd01335">
    <property type="entry name" value="Radical_SAM"/>
    <property type="match status" value="1"/>
</dbReference>
<dbReference type="PROSITE" id="PS00198">
    <property type="entry name" value="4FE4S_FER_1"/>
    <property type="match status" value="1"/>
</dbReference>
<evidence type="ECO:0000256" key="4">
    <source>
        <dbReference type="ARBA" id="ARBA00022723"/>
    </source>
</evidence>
<reference evidence="10" key="1">
    <citation type="journal article" date="2017" name="Appl. Environ. Microbiol.">
        <title>Genomic Analysis of Calderihabitans maritimus KKC1, a Thermophilic, Hydrogenogenic, Carboxydotrophic Bacterium Isolated from Marine Sediment.</title>
        <authorList>
            <person name="Omae K."/>
            <person name="Yoneda Y."/>
            <person name="Fukuyama Y."/>
            <person name="Yoshida T."/>
            <person name="Sako Y."/>
        </authorList>
    </citation>
    <scope>NUCLEOTIDE SEQUENCE [LARGE SCALE GENOMIC DNA]</scope>
    <source>
        <strain evidence="10">KKC1</strain>
    </source>
</reference>
<evidence type="ECO:0000256" key="3">
    <source>
        <dbReference type="ARBA" id="ARBA00022691"/>
    </source>
</evidence>
<dbReference type="PANTHER" id="PTHR30352:SF5">
    <property type="entry name" value="PYRUVATE FORMATE-LYASE 1-ACTIVATING ENZYME"/>
    <property type="match status" value="1"/>
</dbReference>
<sequence length="393" mass="43733">MLARIKRNSKCINCGFCEYLVECPGGNKICLGCGICVKGCPTGARSLYFFNQDRVSTNVIVDGERYSVPAGITVGQALEFIGKNLRSSQNCCSGGCFNCAVLVNDKLVRSCCTEILEEMEIITQPKEIERHPPLRLVSLYPNYFHASVSVFTCGCNFNCDFCHNWNITFASTGTPLNPLEAAGLVNQMIGSKGNFRIGISGGEPTLNRRWLVAFIGELKAKYKQLRIQVDTNASVLTKDYIDELYDAGMTDISPDLKAQELDTFIKITGVKNKELARRYLDTAWQSIEYIVAKYANKLHLAVGLPYHPKLISEEELFSMGKRLASLDRNIDVNLIVYQSAFRMRGEGEASDRHIDQVMSLLSDTGLKRVWCQEGEDIPRAVDPDDLALGGEDF</sequence>
<keyword evidence="2" id="KW-0004">4Fe-4S</keyword>
<dbReference type="Gene3D" id="3.20.20.70">
    <property type="entry name" value="Aldolase class I"/>
    <property type="match status" value="1"/>
</dbReference>
<accession>A0A1Z5HTW5</accession>
<dbReference type="PROSITE" id="PS51918">
    <property type="entry name" value="RADICAL_SAM"/>
    <property type="match status" value="1"/>
</dbReference>
<dbReference type="Pfam" id="PF13510">
    <property type="entry name" value="Fer2_4"/>
    <property type="match status" value="1"/>
</dbReference>
<feature type="domain" description="4Fe-4S ferredoxin-type" evidence="7">
    <location>
        <begin position="17"/>
        <end position="50"/>
    </location>
</feature>
<dbReference type="InterPro" id="IPR017896">
    <property type="entry name" value="4Fe4S_Fe-S-bd"/>
</dbReference>
<dbReference type="InterPro" id="IPR017900">
    <property type="entry name" value="4Fe4S_Fe_S_CS"/>
</dbReference>
<dbReference type="InterPro" id="IPR036010">
    <property type="entry name" value="2Fe-2S_ferredoxin-like_sf"/>
</dbReference>
<dbReference type="SFLD" id="SFLDS00029">
    <property type="entry name" value="Radical_SAM"/>
    <property type="match status" value="1"/>
</dbReference>
<protein>
    <submittedName>
        <fullName evidence="9">Radical SAM protein</fullName>
    </submittedName>
</protein>
<evidence type="ECO:0000313" key="10">
    <source>
        <dbReference type="Proteomes" id="UP000197032"/>
    </source>
</evidence>
<dbReference type="InterPro" id="IPR001041">
    <property type="entry name" value="2Fe-2S_ferredoxin-type"/>
</dbReference>
<dbReference type="PANTHER" id="PTHR30352">
    <property type="entry name" value="PYRUVATE FORMATE-LYASE-ACTIVATING ENZYME"/>
    <property type="match status" value="1"/>
</dbReference>
<dbReference type="SUPFAM" id="SSF54292">
    <property type="entry name" value="2Fe-2S ferredoxin-like"/>
    <property type="match status" value="1"/>
</dbReference>
<dbReference type="SUPFAM" id="SSF54862">
    <property type="entry name" value="4Fe-4S ferredoxins"/>
    <property type="match status" value="1"/>
</dbReference>
<dbReference type="InterPro" id="IPR034457">
    <property type="entry name" value="Organic_radical-activating"/>
</dbReference>
<dbReference type="OrthoDB" id="9782387at2"/>
<dbReference type="InterPro" id="IPR058240">
    <property type="entry name" value="rSAM_sf"/>
</dbReference>